<comment type="caution">
    <text evidence="2">The sequence shown here is derived from an EMBL/GenBank/DDBJ whole genome shotgun (WGS) entry which is preliminary data.</text>
</comment>
<feature type="transmembrane region" description="Helical" evidence="1">
    <location>
        <begin position="179"/>
        <end position="204"/>
    </location>
</feature>
<accession>A0ABX5MCA9</accession>
<gene>
    <name evidence="2" type="ORF">C8R14_10421</name>
</gene>
<keyword evidence="1" id="KW-1133">Transmembrane helix</keyword>
<dbReference type="EMBL" id="QICQ01000004">
    <property type="protein sequence ID" value="PXV83560.1"/>
    <property type="molecule type" value="Genomic_DNA"/>
</dbReference>
<evidence type="ECO:0000313" key="3">
    <source>
        <dbReference type="Proteomes" id="UP000247780"/>
    </source>
</evidence>
<evidence type="ECO:0000313" key="2">
    <source>
        <dbReference type="EMBL" id="PXV83560.1"/>
    </source>
</evidence>
<feature type="transmembrane region" description="Helical" evidence="1">
    <location>
        <begin position="152"/>
        <end position="173"/>
    </location>
</feature>
<evidence type="ECO:0000256" key="1">
    <source>
        <dbReference type="SAM" id="Phobius"/>
    </source>
</evidence>
<name>A0ABX5MCA9_9PROT</name>
<protein>
    <recommendedName>
        <fullName evidence="4">DUF1129 family protein</fullName>
    </recommendedName>
</protein>
<proteinExistence type="predicted"/>
<keyword evidence="1" id="KW-0472">Membrane</keyword>
<sequence>MENTEEKFEEEILDACIKHTKEILAEQLPLVKDKKYDFAPQFKNLTIQLYLVGVMQQFYDQYEATTADAQEKAFQALYHMMVKDGVKSNRAKKQAVFVRKMSVLEDGDEALALALGYESKPGDHSLAEVFDHYVGEARVSKGLWHSYDQGKIILLLGGLLFAMAGVWFVTIYLPESDGVTILAIGLLTAFLFITPVFLIGLLIYRYKTKRGKRSKTPPL</sequence>
<evidence type="ECO:0008006" key="4">
    <source>
        <dbReference type="Google" id="ProtNLM"/>
    </source>
</evidence>
<keyword evidence="3" id="KW-1185">Reference proteome</keyword>
<keyword evidence="1" id="KW-0812">Transmembrane</keyword>
<dbReference type="Proteomes" id="UP000247780">
    <property type="component" value="Unassembled WGS sequence"/>
</dbReference>
<dbReference type="RefSeq" id="WP_011634655.1">
    <property type="nucleotide sequence ID" value="NZ_QICQ01000004.1"/>
</dbReference>
<organism evidence="2 3">
    <name type="scientific">Nitrosomonas eutropha</name>
    <dbReference type="NCBI Taxonomy" id="916"/>
    <lineage>
        <taxon>Bacteria</taxon>
        <taxon>Pseudomonadati</taxon>
        <taxon>Pseudomonadota</taxon>
        <taxon>Betaproteobacteria</taxon>
        <taxon>Nitrosomonadales</taxon>
        <taxon>Nitrosomonadaceae</taxon>
        <taxon>Nitrosomonas</taxon>
    </lineage>
</organism>
<reference evidence="2 3" key="1">
    <citation type="submission" date="2018-04" db="EMBL/GenBank/DDBJ databases">
        <title>Active sludge and wastewater microbial communities from Klosterneuburg, Austria.</title>
        <authorList>
            <person name="Wagner M."/>
        </authorList>
    </citation>
    <scope>NUCLEOTIDE SEQUENCE [LARGE SCALE GENOMIC DNA]</scope>
    <source>
        <strain evidence="2 3">Nm 57</strain>
    </source>
</reference>